<evidence type="ECO:0000256" key="3">
    <source>
        <dbReference type="ARBA" id="ARBA00022723"/>
    </source>
</evidence>
<keyword evidence="2 9" id="KW-0645">Protease</keyword>
<comment type="caution">
    <text evidence="11">The sequence shown here is derived from an EMBL/GenBank/DDBJ whole genome shotgun (WGS) entry which is preliminary data.</text>
</comment>
<dbReference type="InterPro" id="IPR000755">
    <property type="entry name" value="A_A_dipeptidase"/>
</dbReference>
<keyword evidence="8 10" id="KW-0961">Cell wall biogenesis/degradation</keyword>
<protein>
    <recommendedName>
        <fullName evidence="9 10">D-alanyl-D-alanine dipeptidase</fullName>
        <shortName evidence="9 10">D-Ala-D-Ala dipeptidase</shortName>
        <ecNumber evidence="9 10">3.4.13.22</ecNumber>
    </recommendedName>
</protein>
<evidence type="ECO:0000256" key="5">
    <source>
        <dbReference type="ARBA" id="ARBA00022833"/>
    </source>
</evidence>
<organism evidence="11 12">
    <name type="scientific">Ureibacillus thermosphaericus</name>
    <dbReference type="NCBI Taxonomy" id="51173"/>
    <lineage>
        <taxon>Bacteria</taxon>
        <taxon>Bacillati</taxon>
        <taxon>Bacillota</taxon>
        <taxon>Bacilli</taxon>
        <taxon>Bacillales</taxon>
        <taxon>Caryophanaceae</taxon>
        <taxon>Ureibacillus</taxon>
    </lineage>
</organism>
<keyword evidence="5 9" id="KW-0862">Zinc</keyword>
<dbReference type="GO" id="GO:0008270">
    <property type="term" value="F:zinc ion binding"/>
    <property type="evidence" value="ECO:0007669"/>
    <property type="project" value="UniProtKB-UniRule"/>
</dbReference>
<dbReference type="EMBL" id="JACHGZ010000019">
    <property type="protein sequence ID" value="MBB5149363.1"/>
    <property type="molecule type" value="Genomic_DNA"/>
</dbReference>
<keyword evidence="7 9" id="KW-0482">Metalloprotease</keyword>
<dbReference type="Gene3D" id="3.30.1380.10">
    <property type="match status" value="1"/>
</dbReference>
<evidence type="ECO:0000256" key="7">
    <source>
        <dbReference type="ARBA" id="ARBA00023049"/>
    </source>
</evidence>
<dbReference type="Proteomes" id="UP000557217">
    <property type="component" value="Unassembled WGS sequence"/>
</dbReference>
<evidence type="ECO:0000256" key="2">
    <source>
        <dbReference type="ARBA" id="ARBA00022670"/>
    </source>
</evidence>
<dbReference type="EC" id="3.4.13.22" evidence="9 10"/>
<evidence type="ECO:0000256" key="10">
    <source>
        <dbReference type="PIRNR" id="PIRNR026671"/>
    </source>
</evidence>
<feature type="site" description="Transition state stabilizer" evidence="9">
    <location>
        <position position="91"/>
    </location>
</feature>
<dbReference type="HAMAP" id="MF_01924">
    <property type="entry name" value="A_A_dipeptidase"/>
    <property type="match status" value="1"/>
</dbReference>
<evidence type="ECO:0000256" key="6">
    <source>
        <dbReference type="ARBA" id="ARBA00022997"/>
    </source>
</evidence>
<dbReference type="Pfam" id="PF01427">
    <property type="entry name" value="Peptidase_M15"/>
    <property type="match status" value="1"/>
</dbReference>
<keyword evidence="12" id="KW-1185">Reference proteome</keyword>
<keyword evidence="4 9" id="KW-0378">Hydrolase</keyword>
<dbReference type="GO" id="GO:0160237">
    <property type="term" value="F:D-Ala-D-Ala dipeptidase activity"/>
    <property type="evidence" value="ECO:0007669"/>
    <property type="project" value="UniProtKB-EC"/>
</dbReference>
<evidence type="ECO:0000256" key="8">
    <source>
        <dbReference type="ARBA" id="ARBA00023316"/>
    </source>
</evidence>
<name>A0A840PTT6_URETH</name>
<comment type="cofactor">
    <cofactor evidence="9">
        <name>Zn(2+)</name>
        <dbReference type="ChEBI" id="CHEBI:29105"/>
    </cofactor>
    <text evidence="9">Binds 1 zinc ion per subunit.</text>
</comment>
<dbReference type="InterPro" id="IPR009045">
    <property type="entry name" value="Zn_M74/Hedgehog-like"/>
</dbReference>
<feature type="binding site" evidence="9">
    <location>
        <position position="211"/>
    </location>
    <ligand>
        <name>Zn(2+)</name>
        <dbReference type="ChEBI" id="CHEBI:29105"/>
        <note>catalytic</note>
    </ligand>
</feature>
<accession>A0A840PTT6</accession>
<sequence length="248" mass="29196">MIFIQDFLLSPIKDLKFPSQKWTPQILEVQEPLIKVQQVPNRLYIRPIYYELNIPSSIQSIYLRKGVYLRIKKALEILPRQYSFILFDGFRPFQVQQSLFNLFLEKTKMQHPELTEEEIFQITLKYVAYPSIEPTRTSPHITGGAIDLTLGDANGNELDLGTKFDEMNEKSATRYFEDHPEENVAALQNRRILYNSLIHVGFTNYADEWWHYDFGNISWARRVNEQVVPYGPVLAELENNDVKEFQFI</sequence>
<feature type="binding site" evidence="9">
    <location>
        <position position="140"/>
    </location>
    <ligand>
        <name>Zn(2+)</name>
        <dbReference type="ChEBI" id="CHEBI:29105"/>
        <note>catalytic</note>
    </ligand>
</feature>
<comment type="catalytic activity">
    <reaction evidence="1 9 10">
        <text>D-alanyl-D-alanine + H2O = 2 D-alanine</text>
        <dbReference type="Rhea" id="RHEA:20661"/>
        <dbReference type="ChEBI" id="CHEBI:15377"/>
        <dbReference type="ChEBI" id="CHEBI:57416"/>
        <dbReference type="ChEBI" id="CHEBI:57822"/>
        <dbReference type="EC" id="3.4.13.22"/>
    </reaction>
</comment>
<evidence type="ECO:0000256" key="1">
    <source>
        <dbReference type="ARBA" id="ARBA00001362"/>
    </source>
</evidence>
<dbReference type="GO" id="GO:0071555">
    <property type="term" value="P:cell wall organization"/>
    <property type="evidence" value="ECO:0007669"/>
    <property type="project" value="UniProtKB-KW"/>
</dbReference>
<reference evidence="11 12" key="1">
    <citation type="submission" date="2020-08" db="EMBL/GenBank/DDBJ databases">
        <title>Genomic Encyclopedia of Type Strains, Phase IV (KMG-IV): sequencing the most valuable type-strain genomes for metagenomic binning, comparative biology and taxonomic classification.</title>
        <authorList>
            <person name="Goeker M."/>
        </authorList>
    </citation>
    <scope>NUCLEOTIDE SEQUENCE [LARGE SCALE GENOMIC DNA]</scope>
    <source>
        <strain evidence="11 12">DSM 10633</strain>
    </source>
</reference>
<evidence type="ECO:0000313" key="11">
    <source>
        <dbReference type="EMBL" id="MBB5149363.1"/>
    </source>
</evidence>
<dbReference type="AlphaFoldDB" id="A0A840PTT6"/>
<dbReference type="PIRSF" id="PIRSF026671">
    <property type="entry name" value="AA_dipeptidase"/>
    <property type="match status" value="1"/>
</dbReference>
<dbReference type="PANTHER" id="PTHR43126:SF2">
    <property type="entry name" value="D-ALANYL-D-ALANINE DIPEPTIDASE"/>
    <property type="match status" value="1"/>
</dbReference>
<dbReference type="GO" id="GO:0006508">
    <property type="term" value="P:proteolysis"/>
    <property type="evidence" value="ECO:0007669"/>
    <property type="project" value="UniProtKB-KW"/>
</dbReference>
<dbReference type="RefSeq" id="WP_311733637.1">
    <property type="nucleotide sequence ID" value="NZ_JAAXPW010000022.1"/>
</dbReference>
<gene>
    <name evidence="11" type="ORF">HNR36_001753</name>
</gene>
<keyword evidence="3 9" id="KW-0479">Metal-binding</keyword>
<evidence type="ECO:0000256" key="4">
    <source>
        <dbReference type="ARBA" id="ARBA00022801"/>
    </source>
</evidence>
<evidence type="ECO:0000313" key="12">
    <source>
        <dbReference type="Proteomes" id="UP000557217"/>
    </source>
</evidence>
<dbReference type="GO" id="GO:0008237">
    <property type="term" value="F:metallopeptidase activity"/>
    <property type="evidence" value="ECO:0007669"/>
    <property type="project" value="UniProtKB-KW"/>
</dbReference>
<feature type="active site" description="Proton donor/acceptor" evidence="9">
    <location>
        <position position="208"/>
    </location>
</feature>
<dbReference type="PANTHER" id="PTHR43126">
    <property type="entry name" value="D-ALANYL-D-ALANINE DIPEPTIDASE"/>
    <property type="match status" value="1"/>
</dbReference>
<keyword evidence="6 9" id="KW-0224">Dipeptidase</keyword>
<dbReference type="SUPFAM" id="SSF55166">
    <property type="entry name" value="Hedgehog/DD-peptidase"/>
    <property type="match status" value="1"/>
</dbReference>
<comment type="function">
    <text evidence="9 10">Catalyzes hydrolysis of the D-alanyl-D-alanine dipeptide.</text>
</comment>
<evidence type="ECO:0000256" key="9">
    <source>
        <dbReference type="HAMAP-Rule" id="MF_01924"/>
    </source>
</evidence>
<feature type="binding site" evidence="9">
    <location>
        <position position="147"/>
    </location>
    <ligand>
        <name>Zn(2+)</name>
        <dbReference type="ChEBI" id="CHEBI:29105"/>
        <note>catalytic</note>
    </ligand>
</feature>
<dbReference type="CDD" id="cd14843">
    <property type="entry name" value="D-Ala-D-Ala_dipeptidase_like"/>
    <property type="match status" value="1"/>
</dbReference>
<comment type="similarity">
    <text evidence="9 10">Belongs to the peptidase M15D family.</text>
</comment>
<proteinExistence type="inferred from homology"/>